<reference evidence="2 3" key="1">
    <citation type="journal article" date="2024" name="Proc. Natl. Acad. Sci. U.S.A.">
        <title>The genetic regulatory architecture and epigenomic basis for age-related changes in rattlesnake venom.</title>
        <authorList>
            <person name="Hogan M.P."/>
            <person name="Holding M.L."/>
            <person name="Nystrom G.S."/>
            <person name="Colston T.J."/>
            <person name="Bartlett D.A."/>
            <person name="Mason A.J."/>
            <person name="Ellsworth S.A."/>
            <person name="Rautsaw R.M."/>
            <person name="Lawrence K.C."/>
            <person name="Strickland J.L."/>
            <person name="He B."/>
            <person name="Fraser P."/>
            <person name="Margres M.J."/>
            <person name="Gilbert D.M."/>
            <person name="Gibbs H.L."/>
            <person name="Parkinson C.L."/>
            <person name="Rokyta D.R."/>
        </authorList>
    </citation>
    <scope>NUCLEOTIDE SEQUENCE [LARGE SCALE GENOMIC DNA]</scope>
    <source>
        <strain evidence="2">DRR0105</strain>
    </source>
</reference>
<evidence type="ECO:0000313" key="2">
    <source>
        <dbReference type="EMBL" id="KAK9400453.1"/>
    </source>
</evidence>
<gene>
    <name evidence="2" type="ORF">NXF25_011167</name>
</gene>
<comment type="caution">
    <text evidence="2">The sequence shown here is derived from an EMBL/GenBank/DDBJ whole genome shotgun (WGS) entry which is preliminary data.</text>
</comment>
<feature type="region of interest" description="Disordered" evidence="1">
    <location>
        <begin position="1"/>
        <end position="36"/>
    </location>
</feature>
<feature type="compositionally biased region" description="Polar residues" evidence="1">
    <location>
        <begin position="19"/>
        <end position="36"/>
    </location>
</feature>
<name>A0AAW1BEK6_CROAD</name>
<evidence type="ECO:0000313" key="3">
    <source>
        <dbReference type="Proteomes" id="UP001474421"/>
    </source>
</evidence>
<accession>A0AAW1BEK6</accession>
<organism evidence="2 3">
    <name type="scientific">Crotalus adamanteus</name>
    <name type="common">Eastern diamondback rattlesnake</name>
    <dbReference type="NCBI Taxonomy" id="8729"/>
    <lineage>
        <taxon>Eukaryota</taxon>
        <taxon>Metazoa</taxon>
        <taxon>Chordata</taxon>
        <taxon>Craniata</taxon>
        <taxon>Vertebrata</taxon>
        <taxon>Euteleostomi</taxon>
        <taxon>Lepidosauria</taxon>
        <taxon>Squamata</taxon>
        <taxon>Bifurcata</taxon>
        <taxon>Unidentata</taxon>
        <taxon>Episquamata</taxon>
        <taxon>Toxicofera</taxon>
        <taxon>Serpentes</taxon>
        <taxon>Colubroidea</taxon>
        <taxon>Viperidae</taxon>
        <taxon>Crotalinae</taxon>
        <taxon>Crotalus</taxon>
    </lineage>
</organism>
<keyword evidence="3" id="KW-1185">Reference proteome</keyword>
<feature type="compositionally biased region" description="Polar residues" evidence="1">
    <location>
        <begin position="104"/>
        <end position="115"/>
    </location>
</feature>
<dbReference type="EMBL" id="JAOTOJ010000005">
    <property type="protein sequence ID" value="KAK9400453.1"/>
    <property type="molecule type" value="Genomic_DNA"/>
</dbReference>
<sequence length="177" mass="19060">MPLGGKLETPKDPKGFQSLGDSQQVDPSTSQNSLSVGSTVPILQSCVDWDVNIRSRSRMFPPFPNQLNNSCPPDSHTGPYLMTCINLPNSITFMGAKEANLSTPQNSISVGSTTPVHRGSVDWESRSPSGSGLVPHFSPPDPAPTSPVTHIINNRFLKIHSWGVMSVLPDLARVRSS</sequence>
<dbReference type="AlphaFoldDB" id="A0AAW1BEK6"/>
<proteinExistence type="predicted"/>
<dbReference type="Proteomes" id="UP001474421">
    <property type="component" value="Unassembled WGS sequence"/>
</dbReference>
<protein>
    <submittedName>
        <fullName evidence="2">Uncharacterized protein</fullName>
    </submittedName>
</protein>
<feature type="region of interest" description="Disordered" evidence="1">
    <location>
        <begin position="104"/>
        <end position="143"/>
    </location>
</feature>
<evidence type="ECO:0000256" key="1">
    <source>
        <dbReference type="SAM" id="MobiDB-lite"/>
    </source>
</evidence>